<feature type="transmembrane region" description="Helical" evidence="1">
    <location>
        <begin position="235"/>
        <end position="253"/>
    </location>
</feature>
<organism evidence="3 4">
    <name type="scientific">Deinococcus cavernae</name>
    <dbReference type="NCBI Taxonomy" id="2320857"/>
    <lineage>
        <taxon>Bacteria</taxon>
        <taxon>Thermotogati</taxon>
        <taxon>Deinococcota</taxon>
        <taxon>Deinococci</taxon>
        <taxon>Deinococcales</taxon>
        <taxon>Deinococcaceae</taxon>
        <taxon>Deinococcus</taxon>
    </lineage>
</organism>
<feature type="transmembrane region" description="Helical" evidence="1">
    <location>
        <begin position="127"/>
        <end position="147"/>
    </location>
</feature>
<dbReference type="EMBL" id="QYUJ01000014">
    <property type="protein sequence ID" value="RJF71658.1"/>
    <property type="molecule type" value="Genomic_DNA"/>
</dbReference>
<evidence type="ECO:0000313" key="3">
    <source>
        <dbReference type="EMBL" id="RJF71658.1"/>
    </source>
</evidence>
<dbReference type="SUPFAM" id="SSF48317">
    <property type="entry name" value="Acid phosphatase/Vanadium-dependent haloperoxidase"/>
    <property type="match status" value="1"/>
</dbReference>
<keyword evidence="1" id="KW-1133">Transmembrane helix</keyword>
<dbReference type="InterPro" id="IPR000326">
    <property type="entry name" value="PAP2/HPO"/>
</dbReference>
<dbReference type="RefSeq" id="WP_119763052.1">
    <property type="nucleotide sequence ID" value="NZ_QYUJ01000014.1"/>
</dbReference>
<keyword evidence="1" id="KW-0472">Membrane</keyword>
<dbReference type="OrthoDB" id="9789113at2"/>
<evidence type="ECO:0000256" key="1">
    <source>
        <dbReference type="SAM" id="Phobius"/>
    </source>
</evidence>
<proteinExistence type="predicted"/>
<dbReference type="PANTHER" id="PTHR14969">
    <property type="entry name" value="SPHINGOSINE-1-PHOSPHATE PHOSPHOHYDROLASE"/>
    <property type="match status" value="1"/>
</dbReference>
<evidence type="ECO:0000313" key="4">
    <source>
        <dbReference type="Proteomes" id="UP000286287"/>
    </source>
</evidence>
<name>A0A418V6C5_9DEIO</name>
<keyword evidence="4" id="KW-1185">Reference proteome</keyword>
<dbReference type="SMART" id="SM00014">
    <property type="entry name" value="acidPPc"/>
    <property type="match status" value="1"/>
</dbReference>
<feature type="domain" description="Phosphatidic acid phosphatase type 2/haloperoxidase" evidence="2">
    <location>
        <begin position="31"/>
        <end position="143"/>
    </location>
</feature>
<feature type="transmembrane region" description="Helical" evidence="1">
    <location>
        <begin position="102"/>
        <end position="120"/>
    </location>
</feature>
<dbReference type="AlphaFoldDB" id="A0A418V6C5"/>
<feature type="transmembrane region" description="Helical" evidence="1">
    <location>
        <begin position="153"/>
        <end position="169"/>
    </location>
</feature>
<gene>
    <name evidence="3" type="ORF">D3875_08840</name>
</gene>
<dbReference type="PANTHER" id="PTHR14969:SF13">
    <property type="entry name" value="AT30094P"/>
    <property type="match status" value="1"/>
</dbReference>
<keyword evidence="1" id="KW-0812">Transmembrane</keyword>
<dbReference type="Proteomes" id="UP000286287">
    <property type="component" value="Unassembled WGS sequence"/>
</dbReference>
<feature type="transmembrane region" description="Helical" evidence="1">
    <location>
        <begin position="176"/>
        <end position="193"/>
    </location>
</feature>
<accession>A0A418V6C5</accession>
<reference evidence="3 4" key="1">
    <citation type="submission" date="2018-09" db="EMBL/GenBank/DDBJ databases">
        <authorList>
            <person name="Zhu H."/>
        </authorList>
    </citation>
    <scope>NUCLEOTIDE SEQUENCE [LARGE SCALE GENOMIC DNA]</scope>
    <source>
        <strain evidence="3 4">K2S05-167</strain>
    </source>
</reference>
<dbReference type="Pfam" id="PF01569">
    <property type="entry name" value="PAP2"/>
    <property type="match status" value="1"/>
</dbReference>
<protein>
    <submittedName>
        <fullName evidence="3">Phosphatase PAP2 family protein</fullName>
    </submittedName>
</protein>
<feature type="transmembrane region" description="Helical" evidence="1">
    <location>
        <begin position="199"/>
        <end position="223"/>
    </location>
</feature>
<evidence type="ECO:0000259" key="2">
    <source>
        <dbReference type="SMART" id="SM00014"/>
    </source>
</evidence>
<dbReference type="Gene3D" id="1.20.144.10">
    <property type="entry name" value="Phosphatidic acid phosphatase type 2/haloperoxidase"/>
    <property type="match status" value="1"/>
</dbReference>
<comment type="caution">
    <text evidence="3">The sequence shown here is derived from an EMBL/GenBank/DDBJ whole genome shotgun (WGS) entry which is preliminary data.</text>
</comment>
<dbReference type="InterPro" id="IPR036938">
    <property type="entry name" value="PAP2/HPO_sf"/>
</dbReference>
<sequence>MDSLWLLITNLGRDEVFITVLALYTLLINPQGGRQVGVVFALSYLTNTALKYSLDLPRPFTADPALASAAARATAGGPGLPSGHAQMSATLWLGLAAVQGRGWWPAAALVALIAFSRLALHVHYPSDVLSGLLLGLAFALLAARVPFTPAGLSRWWPSLLIVLVSLFLPDSTARELGTGLGLLAGFLAARPIFAPPRDLSGRLVVGALGLLVTFAVYFALSALLHDLSSLPAVRVLRYALLVLVVTEGVPALLRRWLPHTPQPAPLPARA</sequence>